<gene>
    <name evidence="2" type="primary">erpA</name>
    <name evidence="2" type="ORF">ACFSKO_17750</name>
</gene>
<evidence type="ECO:0000259" key="1">
    <source>
        <dbReference type="Pfam" id="PF01521"/>
    </source>
</evidence>
<organism evidence="2 3">
    <name type="scientific">Kiloniella antarctica</name>
    <dbReference type="NCBI Taxonomy" id="1550907"/>
    <lineage>
        <taxon>Bacteria</taxon>
        <taxon>Pseudomonadati</taxon>
        <taxon>Pseudomonadota</taxon>
        <taxon>Alphaproteobacteria</taxon>
        <taxon>Rhodospirillales</taxon>
        <taxon>Kiloniellaceae</taxon>
        <taxon>Kiloniella</taxon>
    </lineage>
</organism>
<dbReference type="PANTHER" id="PTHR43011:SF1">
    <property type="entry name" value="IRON-SULFUR CLUSTER ASSEMBLY 2 HOMOLOG, MITOCHONDRIAL"/>
    <property type="match status" value="1"/>
</dbReference>
<reference evidence="3" key="1">
    <citation type="journal article" date="2019" name="Int. J. Syst. Evol. Microbiol.">
        <title>The Global Catalogue of Microorganisms (GCM) 10K type strain sequencing project: providing services to taxonomists for standard genome sequencing and annotation.</title>
        <authorList>
            <consortium name="The Broad Institute Genomics Platform"/>
            <consortium name="The Broad Institute Genome Sequencing Center for Infectious Disease"/>
            <person name="Wu L."/>
            <person name="Ma J."/>
        </authorList>
    </citation>
    <scope>NUCLEOTIDE SEQUENCE [LARGE SCALE GENOMIC DNA]</scope>
    <source>
        <strain evidence="3">CGMCC 4.7192</strain>
    </source>
</reference>
<dbReference type="InterPro" id="IPR000361">
    <property type="entry name" value="ATAP_core_dom"/>
</dbReference>
<name>A0ABW5BPF9_9PROT</name>
<accession>A0ABW5BPF9</accession>
<sequence length="113" mass="11931">MTDQSPSISLSSSAAKRVAWLAVQEGNPDLMLRITVSGGGCSGFQYGFSFDSSINEDDKTFQTDGTKAVIDEMSLDILNGSEVDFIEDLMGASFRINNPNATASCGCGTSFAI</sequence>
<keyword evidence="3" id="KW-1185">Reference proteome</keyword>
<dbReference type="RefSeq" id="WP_380254119.1">
    <property type="nucleotide sequence ID" value="NZ_JBHUII010000011.1"/>
</dbReference>
<dbReference type="Proteomes" id="UP001597294">
    <property type="component" value="Unassembled WGS sequence"/>
</dbReference>
<dbReference type="PANTHER" id="PTHR43011">
    <property type="entry name" value="IRON-SULFUR CLUSTER ASSEMBLY 2 HOMOLOG, MITOCHONDRIAL"/>
    <property type="match status" value="1"/>
</dbReference>
<dbReference type="SUPFAM" id="SSF89360">
    <property type="entry name" value="HesB-like domain"/>
    <property type="match status" value="1"/>
</dbReference>
<dbReference type="NCBIfam" id="TIGR00049">
    <property type="entry name" value="iron-sulfur cluster assembly accessory protein"/>
    <property type="match status" value="1"/>
</dbReference>
<protein>
    <submittedName>
        <fullName evidence="2">Iron-sulfur cluster insertion protein ErpA</fullName>
    </submittedName>
</protein>
<feature type="domain" description="Core" evidence="1">
    <location>
        <begin position="8"/>
        <end position="108"/>
    </location>
</feature>
<evidence type="ECO:0000313" key="2">
    <source>
        <dbReference type="EMBL" id="MFD2207469.1"/>
    </source>
</evidence>
<dbReference type="Pfam" id="PF01521">
    <property type="entry name" value="Fe-S_biosyn"/>
    <property type="match status" value="1"/>
</dbReference>
<dbReference type="InterPro" id="IPR017870">
    <property type="entry name" value="FeS_cluster_insertion_CS"/>
</dbReference>
<proteinExistence type="predicted"/>
<dbReference type="PROSITE" id="PS01152">
    <property type="entry name" value="HESB"/>
    <property type="match status" value="1"/>
</dbReference>
<dbReference type="InterPro" id="IPR016092">
    <property type="entry name" value="ATAP"/>
</dbReference>
<dbReference type="EMBL" id="JBHUII010000011">
    <property type="protein sequence ID" value="MFD2207469.1"/>
    <property type="molecule type" value="Genomic_DNA"/>
</dbReference>
<dbReference type="InterPro" id="IPR035903">
    <property type="entry name" value="HesB-like_dom_sf"/>
</dbReference>
<dbReference type="Gene3D" id="2.60.300.12">
    <property type="entry name" value="HesB-like domain"/>
    <property type="match status" value="1"/>
</dbReference>
<dbReference type="NCBIfam" id="NF010147">
    <property type="entry name" value="PRK13623.1"/>
    <property type="match status" value="1"/>
</dbReference>
<comment type="caution">
    <text evidence="2">The sequence shown here is derived from an EMBL/GenBank/DDBJ whole genome shotgun (WGS) entry which is preliminary data.</text>
</comment>
<evidence type="ECO:0000313" key="3">
    <source>
        <dbReference type="Proteomes" id="UP001597294"/>
    </source>
</evidence>